<dbReference type="InterPro" id="IPR008011">
    <property type="entry name" value="Complex1_LYR_dom"/>
</dbReference>
<evidence type="ECO:0000256" key="1">
    <source>
        <dbReference type="ARBA" id="ARBA00004305"/>
    </source>
</evidence>
<evidence type="ECO:0000256" key="3">
    <source>
        <dbReference type="ARBA" id="ARBA00023186"/>
    </source>
</evidence>
<dbReference type="CDD" id="cd20267">
    <property type="entry name" value="Complex1_LYR_LYRM7"/>
    <property type="match status" value="1"/>
</dbReference>
<feature type="compositionally biased region" description="Basic and acidic residues" evidence="4">
    <location>
        <begin position="178"/>
        <end position="191"/>
    </location>
</feature>
<dbReference type="InterPro" id="IPR050435">
    <property type="entry name" value="MZM1/LYRM7"/>
</dbReference>
<dbReference type="GO" id="GO:0005759">
    <property type="term" value="C:mitochondrial matrix"/>
    <property type="evidence" value="ECO:0007669"/>
    <property type="project" value="UniProtKB-SubCell"/>
</dbReference>
<feature type="region of interest" description="Disordered" evidence="4">
    <location>
        <begin position="164"/>
        <end position="191"/>
    </location>
</feature>
<dbReference type="GO" id="GO:0034551">
    <property type="term" value="P:mitochondrial respiratory chain complex III assembly"/>
    <property type="evidence" value="ECO:0007669"/>
    <property type="project" value="InterPro"/>
</dbReference>
<dbReference type="AlphaFoldDB" id="A0AAD8XU37"/>
<evidence type="ECO:0000313" key="7">
    <source>
        <dbReference type="Proteomes" id="UP001224775"/>
    </source>
</evidence>
<dbReference type="GO" id="GO:0044183">
    <property type="term" value="F:protein folding chaperone"/>
    <property type="evidence" value="ECO:0007669"/>
    <property type="project" value="TreeGrafter"/>
</dbReference>
<keyword evidence="7" id="KW-1185">Reference proteome</keyword>
<evidence type="ECO:0000313" key="6">
    <source>
        <dbReference type="EMBL" id="KAK1733673.1"/>
    </source>
</evidence>
<feature type="domain" description="Complex 1 LYR protein" evidence="5">
    <location>
        <begin position="63"/>
        <end position="119"/>
    </location>
</feature>
<organism evidence="6 7">
    <name type="scientific">Skeletonema marinoi</name>
    <dbReference type="NCBI Taxonomy" id="267567"/>
    <lineage>
        <taxon>Eukaryota</taxon>
        <taxon>Sar</taxon>
        <taxon>Stramenopiles</taxon>
        <taxon>Ochrophyta</taxon>
        <taxon>Bacillariophyta</taxon>
        <taxon>Coscinodiscophyceae</taxon>
        <taxon>Thalassiosirophycidae</taxon>
        <taxon>Thalassiosirales</taxon>
        <taxon>Skeletonemataceae</taxon>
        <taxon>Skeletonema</taxon>
        <taxon>Skeletonema marinoi-dohrnii complex</taxon>
    </lineage>
</organism>
<evidence type="ECO:0000256" key="4">
    <source>
        <dbReference type="SAM" id="MobiDB-lite"/>
    </source>
</evidence>
<accession>A0AAD8XU37</accession>
<proteinExistence type="predicted"/>
<dbReference type="PANTHER" id="PTHR46749">
    <property type="entry name" value="COMPLEX III ASSEMBLY FACTOR LYRM7"/>
    <property type="match status" value="1"/>
</dbReference>
<dbReference type="PANTHER" id="PTHR46749:SF1">
    <property type="entry name" value="COMPLEX III ASSEMBLY FACTOR LYRM7"/>
    <property type="match status" value="1"/>
</dbReference>
<sequence length="191" mass="22120">MYKIYKENAQEFRKARKIRSVRHQRQNWPQTQTKRKERGARQSVRYYCYIASTHRMSSSTALRALSGYRRLFRARKQLFTGDERALRESRFAIRAEFDKNKTITGPPEHIEGLLSMIDEAEDMLLHGIVRGELNQDRNVVEVKIGPEHESRMDTETMTHIDPITAETGGKIDGNSAKPKIEITKTSADDKP</sequence>
<evidence type="ECO:0000256" key="2">
    <source>
        <dbReference type="ARBA" id="ARBA00023128"/>
    </source>
</evidence>
<dbReference type="InterPro" id="IPR045298">
    <property type="entry name" value="Complex1_LYR_LYRM7"/>
</dbReference>
<dbReference type="Proteomes" id="UP001224775">
    <property type="component" value="Unassembled WGS sequence"/>
</dbReference>
<keyword evidence="3" id="KW-0143">Chaperone</keyword>
<evidence type="ECO:0000259" key="5">
    <source>
        <dbReference type="Pfam" id="PF05347"/>
    </source>
</evidence>
<comment type="subcellular location">
    <subcellularLocation>
        <location evidence="1">Mitochondrion matrix</location>
    </subcellularLocation>
</comment>
<comment type="caution">
    <text evidence="6">The sequence shown here is derived from an EMBL/GenBank/DDBJ whole genome shotgun (WGS) entry which is preliminary data.</text>
</comment>
<dbReference type="Pfam" id="PF05347">
    <property type="entry name" value="Complex1_LYR"/>
    <property type="match status" value="1"/>
</dbReference>
<dbReference type="EMBL" id="JATAAI010000045">
    <property type="protein sequence ID" value="KAK1733673.1"/>
    <property type="molecule type" value="Genomic_DNA"/>
</dbReference>
<keyword evidence="2" id="KW-0496">Mitochondrion</keyword>
<protein>
    <submittedName>
        <fullName evidence="6">Complex III assembly factor LYRM7</fullName>
    </submittedName>
</protein>
<feature type="region of interest" description="Disordered" evidence="4">
    <location>
        <begin position="20"/>
        <end position="39"/>
    </location>
</feature>
<gene>
    <name evidence="6" type="ORF">QTG54_015528</name>
</gene>
<name>A0AAD8XU37_9STRA</name>
<reference evidence="6" key="1">
    <citation type="submission" date="2023-06" db="EMBL/GenBank/DDBJ databases">
        <title>Survivors Of The Sea: Transcriptome response of Skeletonema marinoi to long-term dormancy.</title>
        <authorList>
            <person name="Pinder M.I.M."/>
            <person name="Kourtchenko O."/>
            <person name="Robertson E.K."/>
            <person name="Larsson T."/>
            <person name="Maumus F."/>
            <person name="Osuna-Cruz C.M."/>
            <person name="Vancaester E."/>
            <person name="Stenow R."/>
            <person name="Vandepoele K."/>
            <person name="Ploug H."/>
            <person name="Bruchert V."/>
            <person name="Godhe A."/>
            <person name="Topel M."/>
        </authorList>
    </citation>
    <scope>NUCLEOTIDE SEQUENCE</scope>
    <source>
        <strain evidence="6">R05AC</strain>
    </source>
</reference>